<feature type="coiled-coil region" evidence="7">
    <location>
        <begin position="110"/>
        <end position="141"/>
    </location>
</feature>
<dbReference type="SUPFAM" id="SSF47384">
    <property type="entry name" value="Homodimeric domain of signal transducing histidine kinase"/>
    <property type="match status" value="1"/>
</dbReference>
<dbReference type="GO" id="GO:0030295">
    <property type="term" value="F:protein kinase activator activity"/>
    <property type="evidence" value="ECO:0007669"/>
    <property type="project" value="TreeGrafter"/>
</dbReference>
<dbReference type="GO" id="GO:0000156">
    <property type="term" value="F:phosphorelay response regulator activity"/>
    <property type="evidence" value="ECO:0007669"/>
    <property type="project" value="TreeGrafter"/>
</dbReference>
<reference evidence="10" key="1">
    <citation type="submission" date="2020-11" db="EMBL/GenBank/DDBJ databases">
        <title>Bacterial whole genome sequence for Caenimonas sp. DR4.4.</title>
        <authorList>
            <person name="Le V."/>
            <person name="Ko S.-R."/>
            <person name="Ahn C.-Y."/>
            <person name="Oh H.-M."/>
        </authorList>
    </citation>
    <scope>NUCLEOTIDE SEQUENCE</scope>
    <source>
        <strain evidence="10">DR4.4</strain>
    </source>
</reference>
<comment type="catalytic activity">
    <reaction evidence="1">
        <text>ATP + protein L-histidine = ADP + protein N-phospho-L-histidine.</text>
        <dbReference type="EC" id="2.7.13.3"/>
    </reaction>
</comment>
<evidence type="ECO:0000313" key="10">
    <source>
        <dbReference type="EMBL" id="MBG9388472.1"/>
    </source>
</evidence>
<keyword evidence="5 10" id="KW-0418">Kinase</keyword>
<dbReference type="CDD" id="cd00075">
    <property type="entry name" value="HATPase"/>
    <property type="match status" value="1"/>
</dbReference>
<keyword evidence="7" id="KW-0175">Coiled coil</keyword>
<dbReference type="EMBL" id="JADWYS010000001">
    <property type="protein sequence ID" value="MBG9388472.1"/>
    <property type="molecule type" value="Genomic_DNA"/>
</dbReference>
<evidence type="ECO:0000256" key="2">
    <source>
        <dbReference type="ARBA" id="ARBA00012438"/>
    </source>
</evidence>
<evidence type="ECO:0000256" key="1">
    <source>
        <dbReference type="ARBA" id="ARBA00000085"/>
    </source>
</evidence>
<dbReference type="Gene3D" id="3.30.450.20">
    <property type="entry name" value="PAS domain"/>
    <property type="match status" value="1"/>
</dbReference>
<keyword evidence="3" id="KW-0597">Phosphoprotein</keyword>
<evidence type="ECO:0000256" key="7">
    <source>
        <dbReference type="SAM" id="Coils"/>
    </source>
</evidence>
<proteinExistence type="predicted"/>
<evidence type="ECO:0000256" key="3">
    <source>
        <dbReference type="ARBA" id="ARBA00022553"/>
    </source>
</evidence>
<dbReference type="AlphaFoldDB" id="A0A931MGZ4"/>
<comment type="caution">
    <text evidence="10">The sequence shown here is derived from an EMBL/GenBank/DDBJ whole genome shotgun (WGS) entry which is preliminary data.</text>
</comment>
<dbReference type="SMART" id="SM00388">
    <property type="entry name" value="HisKA"/>
    <property type="match status" value="1"/>
</dbReference>
<dbReference type="GO" id="GO:0000155">
    <property type="term" value="F:phosphorelay sensor kinase activity"/>
    <property type="evidence" value="ECO:0007669"/>
    <property type="project" value="InterPro"/>
</dbReference>
<dbReference type="GO" id="GO:0007234">
    <property type="term" value="P:osmosensory signaling via phosphorelay pathway"/>
    <property type="evidence" value="ECO:0007669"/>
    <property type="project" value="TreeGrafter"/>
</dbReference>
<dbReference type="InterPro" id="IPR050351">
    <property type="entry name" value="BphY/WalK/GraS-like"/>
</dbReference>
<dbReference type="CDD" id="cd00082">
    <property type="entry name" value="HisKA"/>
    <property type="match status" value="1"/>
</dbReference>
<organism evidence="10 11">
    <name type="scientific">Caenimonas aquaedulcis</name>
    <dbReference type="NCBI Taxonomy" id="2793270"/>
    <lineage>
        <taxon>Bacteria</taxon>
        <taxon>Pseudomonadati</taxon>
        <taxon>Pseudomonadota</taxon>
        <taxon>Betaproteobacteria</taxon>
        <taxon>Burkholderiales</taxon>
        <taxon>Comamonadaceae</taxon>
        <taxon>Caenimonas</taxon>
    </lineage>
</organism>
<dbReference type="InterPro" id="IPR036890">
    <property type="entry name" value="HATPase_C_sf"/>
</dbReference>
<dbReference type="PROSITE" id="PS50109">
    <property type="entry name" value="HIS_KIN"/>
    <property type="match status" value="1"/>
</dbReference>
<dbReference type="InterPro" id="IPR005467">
    <property type="entry name" value="His_kinase_dom"/>
</dbReference>
<dbReference type="GO" id="GO:0016020">
    <property type="term" value="C:membrane"/>
    <property type="evidence" value="ECO:0007669"/>
    <property type="project" value="UniProtKB-SubCell"/>
</dbReference>
<keyword evidence="4" id="KW-0808">Transferase</keyword>
<dbReference type="SMART" id="SM00387">
    <property type="entry name" value="HATPase_c"/>
    <property type="match status" value="1"/>
</dbReference>
<dbReference type="Pfam" id="PF00512">
    <property type="entry name" value="HisKA"/>
    <property type="match status" value="1"/>
</dbReference>
<dbReference type="InterPro" id="IPR035965">
    <property type="entry name" value="PAS-like_dom_sf"/>
</dbReference>
<dbReference type="EC" id="2.7.13.3" evidence="2"/>
<dbReference type="PRINTS" id="PR00344">
    <property type="entry name" value="BCTRLSENSOR"/>
</dbReference>
<dbReference type="InterPro" id="IPR000014">
    <property type="entry name" value="PAS"/>
</dbReference>
<evidence type="ECO:0000256" key="4">
    <source>
        <dbReference type="ARBA" id="ARBA00022679"/>
    </source>
</evidence>
<feature type="domain" description="PAS" evidence="9">
    <location>
        <begin position="1"/>
        <end position="45"/>
    </location>
</feature>
<accession>A0A931MGZ4</accession>
<protein>
    <recommendedName>
        <fullName evidence="2">histidine kinase</fullName>
        <ecNumber evidence="2">2.7.13.3</ecNumber>
    </recommendedName>
</protein>
<dbReference type="Gene3D" id="1.10.287.130">
    <property type="match status" value="1"/>
</dbReference>
<dbReference type="Proteomes" id="UP000651050">
    <property type="component" value="Unassembled WGS sequence"/>
</dbReference>
<dbReference type="PANTHER" id="PTHR42878:SF15">
    <property type="entry name" value="BACTERIOPHYTOCHROME"/>
    <property type="match status" value="1"/>
</dbReference>
<dbReference type="SUPFAM" id="SSF55785">
    <property type="entry name" value="PYP-like sensor domain (PAS domain)"/>
    <property type="match status" value="1"/>
</dbReference>
<keyword evidence="6" id="KW-0472">Membrane</keyword>
<dbReference type="PANTHER" id="PTHR42878">
    <property type="entry name" value="TWO-COMPONENT HISTIDINE KINASE"/>
    <property type="match status" value="1"/>
</dbReference>
<evidence type="ECO:0000259" key="8">
    <source>
        <dbReference type="PROSITE" id="PS50109"/>
    </source>
</evidence>
<dbReference type="GO" id="GO:0005524">
    <property type="term" value="F:ATP binding"/>
    <property type="evidence" value="ECO:0007669"/>
    <property type="project" value="UniProtKB-KW"/>
</dbReference>
<keyword evidence="11" id="KW-1185">Reference proteome</keyword>
<name>A0A931MGZ4_9BURK</name>
<evidence type="ECO:0000313" key="11">
    <source>
        <dbReference type="Proteomes" id="UP000651050"/>
    </source>
</evidence>
<dbReference type="InterPro" id="IPR036097">
    <property type="entry name" value="HisK_dim/P_sf"/>
</dbReference>
<dbReference type="PROSITE" id="PS50112">
    <property type="entry name" value="PAS"/>
    <property type="match status" value="1"/>
</dbReference>
<dbReference type="Pfam" id="PF02518">
    <property type="entry name" value="HATPase_c"/>
    <property type="match status" value="1"/>
</dbReference>
<feature type="domain" description="Histidine kinase" evidence="8">
    <location>
        <begin position="151"/>
        <end position="362"/>
    </location>
</feature>
<dbReference type="InterPro" id="IPR003661">
    <property type="entry name" value="HisK_dim/P_dom"/>
</dbReference>
<dbReference type="SUPFAM" id="SSF55874">
    <property type="entry name" value="ATPase domain of HSP90 chaperone/DNA topoisomerase II/histidine kinase"/>
    <property type="match status" value="1"/>
</dbReference>
<sequence>MQDAACGLAQTDGEGVFLWANRTLCHWVGYEPGELAGRKKLQELFTMGGRIFHQTHWQPLLQMQGSVSEVKLELVPKVGPGIPMVMNAIRRDRGGGGWVHEIALYVARDRDKYERELVSSRRKLEDAVTEAKRLQAEAKDRALFAEQMVGIVSHDLRNPLSTIQMGAVLLSRGEVTPNQLNVLGRVTRATERANRLIADLLDFTQARVGNGLSVTRKPVLPHRIAADSVDELTLAFPDRQLRHAQEGEGECLADPDRLAQMIGNLVANAMAYGQPGTPVTVTSRVDEREFTLAVHNLGPEIPQSLRPELFKPMSRGDEAGAQRSVGLGLYIVNEIAKAHGGVMAVESTAQAGTTFSARLPRQ</sequence>
<evidence type="ECO:0000256" key="6">
    <source>
        <dbReference type="ARBA" id="ARBA00023136"/>
    </source>
</evidence>
<dbReference type="Gene3D" id="3.30.565.10">
    <property type="entry name" value="Histidine kinase-like ATPase, C-terminal domain"/>
    <property type="match status" value="1"/>
</dbReference>
<evidence type="ECO:0000259" key="9">
    <source>
        <dbReference type="PROSITE" id="PS50112"/>
    </source>
</evidence>
<dbReference type="InterPro" id="IPR004358">
    <property type="entry name" value="Sig_transdc_His_kin-like_C"/>
</dbReference>
<dbReference type="InterPro" id="IPR003594">
    <property type="entry name" value="HATPase_dom"/>
</dbReference>
<evidence type="ECO:0000256" key="5">
    <source>
        <dbReference type="ARBA" id="ARBA00022777"/>
    </source>
</evidence>
<gene>
    <name evidence="10" type="ORF">I5803_10600</name>
</gene>